<dbReference type="EMBL" id="CAADFL010000197">
    <property type="protein sequence ID" value="VFK11601.1"/>
    <property type="molecule type" value="Genomic_DNA"/>
</dbReference>
<evidence type="ECO:0000313" key="2">
    <source>
        <dbReference type="EMBL" id="VFJ57793.1"/>
    </source>
</evidence>
<proteinExistence type="predicted"/>
<dbReference type="EMBL" id="CAADEZ010000201">
    <property type="protein sequence ID" value="VFJ57793.1"/>
    <property type="molecule type" value="Genomic_DNA"/>
</dbReference>
<gene>
    <name evidence="2" type="ORF">BECKFM1743A_GA0114220_102011</name>
    <name evidence="3" type="ORF">BECKFM1743B_GA0114221_101971</name>
    <name evidence="1" type="ORF">BECKFM1743C_GA0114222_102011</name>
</gene>
<dbReference type="Gene3D" id="1.25.10.10">
    <property type="entry name" value="Leucine-rich Repeat Variant"/>
    <property type="match status" value="1"/>
</dbReference>
<dbReference type="InterPro" id="IPR011989">
    <property type="entry name" value="ARM-like"/>
</dbReference>
<evidence type="ECO:0000313" key="3">
    <source>
        <dbReference type="EMBL" id="VFK11601.1"/>
    </source>
</evidence>
<dbReference type="AlphaFoldDB" id="A0A450W3J7"/>
<dbReference type="InterPro" id="IPR016024">
    <property type="entry name" value="ARM-type_fold"/>
</dbReference>
<protein>
    <submittedName>
        <fullName evidence="3">HEAT repeat-containing protein</fullName>
    </submittedName>
</protein>
<organism evidence="3">
    <name type="scientific">Candidatus Kentrum sp. FM</name>
    <dbReference type="NCBI Taxonomy" id="2126340"/>
    <lineage>
        <taxon>Bacteria</taxon>
        <taxon>Pseudomonadati</taxon>
        <taxon>Pseudomonadota</taxon>
        <taxon>Gammaproteobacteria</taxon>
        <taxon>Candidatus Kentrum</taxon>
    </lineage>
</organism>
<name>A0A450W3J7_9GAMM</name>
<sequence length="311" mass="33848">MLQKAEDSLAVLVTELVDTNGVIKPCKDGTAYTFAHRTIQEYLAAREAERTYTPERILTLSDHDHLIEVAYFYCGLIKNIPQLDQIAAAFIDRGKVIEAGRCVLNMPEPPDAGLIGRISDALLARIRAALQGDRMGNQALDAPLEVLSSLAQRDHPAFARAKAAFNEAIDRLAGSGEGAEAGASALESVLSAAANTTLARKLIPGLLRHDAPHWRRVAVSLLRDMDSDESLDELVRLLRPGGDPMVRAEAAKALAKLLKSRGEELSKRAVLLPKRVAPKVDRKIWPFEQHFPGRLVLPMAEAVDSSGIPSF</sequence>
<reference evidence="3" key="1">
    <citation type="submission" date="2019-02" db="EMBL/GenBank/DDBJ databases">
        <authorList>
            <person name="Gruber-Vodicka R. H."/>
            <person name="Seah K. B. B."/>
        </authorList>
    </citation>
    <scope>NUCLEOTIDE SEQUENCE</scope>
    <source>
        <strain evidence="2">BECK_BZ163</strain>
        <strain evidence="3">BECK_BZ164</strain>
        <strain evidence="1">BECK_BZ165</strain>
    </source>
</reference>
<evidence type="ECO:0000313" key="1">
    <source>
        <dbReference type="EMBL" id="VFJ57508.1"/>
    </source>
</evidence>
<dbReference type="Pfam" id="PF13646">
    <property type="entry name" value="HEAT_2"/>
    <property type="match status" value="1"/>
</dbReference>
<dbReference type="SUPFAM" id="SSF48371">
    <property type="entry name" value="ARM repeat"/>
    <property type="match status" value="1"/>
</dbReference>
<dbReference type="EMBL" id="CAADFA010000201">
    <property type="protein sequence ID" value="VFJ57508.1"/>
    <property type="molecule type" value="Genomic_DNA"/>
</dbReference>
<accession>A0A450W3J7</accession>